<dbReference type="InterPro" id="IPR011765">
    <property type="entry name" value="Pept_M16_N"/>
</dbReference>
<evidence type="ECO:0000259" key="8">
    <source>
        <dbReference type="Pfam" id="PF05193"/>
    </source>
</evidence>
<dbReference type="Gene3D" id="3.30.830.10">
    <property type="entry name" value="Metalloenzyme, LuxS/M16 peptidase-like"/>
    <property type="match status" value="2"/>
</dbReference>
<feature type="region of interest" description="Disordered" evidence="6">
    <location>
        <begin position="298"/>
        <end position="319"/>
    </location>
</feature>
<dbReference type="InterPro" id="IPR007863">
    <property type="entry name" value="Peptidase_M16_C"/>
</dbReference>
<sequence length="537" mass="58946">MRRAAVHSLRTSASRRHPWNRSLHGTPKPSDPPVDITTLPNGIRVATESTPGHFSSVGLYVDAGSRYETPSNLGVSHFLDRMAFKTTKLRSEEQMAADIDALGGQILCSSARESIMYQSSHFHKGTQLAMSLIADTVLNPAFLPEELDAQREAARYELREVSAKPEMILPEILHEVAYDNKGLGNSLLCPEHRIDVISKSMMEKYMKKWYRPDRMVIAGAGMQHAELVEYVDRHFSHLRGPAPVASTGFADVTQSTDGQKGSASSRQSQQVSPHLLKSSQSPSPSLYKSLTRAASSYLNYPPLPKQDDPVEGSTYTGGHRFIHDPTTEFNHVYLAFEGVGIHDDDVYAVATMQVLLGGGGSFSAGGPGKGMYSRLYTHILNHFPQIDHCASFHHIYTDSSLFGLFASFIPSSGRQSNTPAHILPHLVHQLSLLLYSNIPDAELSRAKNQLKSSLMMALESRAVEVEDLGRQVLVHGRKIPVSEMCDQIDAVDNAAIRRVGARVFGPRSGAKATVVAMGREDVGDYRGVLRKYGLAEA</sequence>
<dbReference type="EMBL" id="KZ857396">
    <property type="protein sequence ID" value="RDX51159.1"/>
    <property type="molecule type" value="Genomic_DNA"/>
</dbReference>
<reference evidence="9 10" key="1">
    <citation type="journal article" date="2018" name="Biotechnol. Biofuels">
        <title>Integrative visual omics of the white-rot fungus Polyporus brumalis exposes the biotechnological potential of its oxidative enzymes for delignifying raw plant biomass.</title>
        <authorList>
            <person name="Miyauchi S."/>
            <person name="Rancon A."/>
            <person name="Drula E."/>
            <person name="Hage H."/>
            <person name="Chaduli D."/>
            <person name="Favel A."/>
            <person name="Grisel S."/>
            <person name="Henrissat B."/>
            <person name="Herpoel-Gimbert I."/>
            <person name="Ruiz-Duenas F.J."/>
            <person name="Chevret D."/>
            <person name="Hainaut M."/>
            <person name="Lin J."/>
            <person name="Wang M."/>
            <person name="Pangilinan J."/>
            <person name="Lipzen A."/>
            <person name="Lesage-Meessen L."/>
            <person name="Navarro D."/>
            <person name="Riley R."/>
            <person name="Grigoriev I.V."/>
            <person name="Zhou S."/>
            <person name="Raouche S."/>
            <person name="Rosso M.N."/>
        </authorList>
    </citation>
    <scope>NUCLEOTIDE SEQUENCE [LARGE SCALE GENOMIC DNA]</scope>
    <source>
        <strain evidence="9 10">BRFM 1820</strain>
    </source>
</reference>
<dbReference type="PROSITE" id="PS00143">
    <property type="entry name" value="INSULINASE"/>
    <property type="match status" value="1"/>
</dbReference>
<dbReference type="Proteomes" id="UP000256964">
    <property type="component" value="Unassembled WGS sequence"/>
</dbReference>
<feature type="compositionally biased region" description="Low complexity" evidence="6">
    <location>
        <begin position="272"/>
        <end position="286"/>
    </location>
</feature>
<feature type="domain" description="Peptidase M16 N-terminal" evidence="7">
    <location>
        <begin position="44"/>
        <end position="191"/>
    </location>
</feature>
<evidence type="ECO:0000256" key="4">
    <source>
        <dbReference type="ARBA" id="ARBA00032315"/>
    </source>
</evidence>
<keyword evidence="10" id="KW-1185">Reference proteome</keyword>
<evidence type="ECO:0000256" key="1">
    <source>
        <dbReference type="ARBA" id="ARBA00002123"/>
    </source>
</evidence>
<dbReference type="InterPro" id="IPR011249">
    <property type="entry name" value="Metalloenz_LuxS/M16"/>
</dbReference>
<proteinExistence type="inferred from homology"/>
<organism evidence="9 10">
    <name type="scientific">Lentinus brumalis</name>
    <dbReference type="NCBI Taxonomy" id="2498619"/>
    <lineage>
        <taxon>Eukaryota</taxon>
        <taxon>Fungi</taxon>
        <taxon>Dikarya</taxon>
        <taxon>Basidiomycota</taxon>
        <taxon>Agaricomycotina</taxon>
        <taxon>Agaricomycetes</taxon>
        <taxon>Polyporales</taxon>
        <taxon>Polyporaceae</taxon>
        <taxon>Lentinus</taxon>
    </lineage>
</organism>
<dbReference type="InterPro" id="IPR050361">
    <property type="entry name" value="MPP/UQCRC_Complex"/>
</dbReference>
<dbReference type="OrthoDB" id="277191at2759"/>
<dbReference type="GO" id="GO:0004222">
    <property type="term" value="F:metalloendopeptidase activity"/>
    <property type="evidence" value="ECO:0007669"/>
    <property type="project" value="InterPro"/>
</dbReference>
<dbReference type="STRING" id="139420.A0A371DF33"/>
<gene>
    <name evidence="9" type="ORF">OH76DRAFT_1379634</name>
</gene>
<dbReference type="GO" id="GO:0046872">
    <property type="term" value="F:metal ion binding"/>
    <property type="evidence" value="ECO:0007669"/>
    <property type="project" value="InterPro"/>
</dbReference>
<evidence type="ECO:0000256" key="5">
    <source>
        <dbReference type="RuleBase" id="RU004447"/>
    </source>
</evidence>
<evidence type="ECO:0000256" key="6">
    <source>
        <dbReference type="SAM" id="MobiDB-lite"/>
    </source>
</evidence>
<feature type="region of interest" description="Disordered" evidence="6">
    <location>
        <begin position="1"/>
        <end position="35"/>
    </location>
</feature>
<dbReference type="PANTHER" id="PTHR11851:SF49">
    <property type="entry name" value="MITOCHONDRIAL-PROCESSING PEPTIDASE SUBUNIT ALPHA"/>
    <property type="match status" value="1"/>
</dbReference>
<feature type="region of interest" description="Disordered" evidence="6">
    <location>
        <begin position="246"/>
        <end position="286"/>
    </location>
</feature>
<evidence type="ECO:0000256" key="3">
    <source>
        <dbReference type="ARBA" id="ARBA00030006"/>
    </source>
</evidence>
<dbReference type="GO" id="GO:0006627">
    <property type="term" value="P:protein processing involved in protein targeting to mitochondrion"/>
    <property type="evidence" value="ECO:0007669"/>
    <property type="project" value="TreeGrafter"/>
</dbReference>
<accession>A0A371DF33</accession>
<evidence type="ECO:0000313" key="10">
    <source>
        <dbReference type="Proteomes" id="UP000256964"/>
    </source>
</evidence>
<feature type="domain" description="Peptidase M16 C-terminal" evidence="8">
    <location>
        <begin position="198"/>
        <end position="450"/>
    </location>
</feature>
<evidence type="ECO:0000259" key="7">
    <source>
        <dbReference type="Pfam" id="PF00675"/>
    </source>
</evidence>
<protein>
    <recommendedName>
        <fullName evidence="3">Alpha-MPP</fullName>
    </recommendedName>
    <alternativeName>
        <fullName evidence="4">Inactive zinc metalloprotease alpha</fullName>
    </alternativeName>
</protein>
<dbReference type="Pfam" id="PF00675">
    <property type="entry name" value="Peptidase_M16"/>
    <property type="match status" value="1"/>
</dbReference>
<dbReference type="GO" id="GO:0005739">
    <property type="term" value="C:mitochondrion"/>
    <property type="evidence" value="ECO:0007669"/>
    <property type="project" value="TreeGrafter"/>
</dbReference>
<dbReference type="AlphaFoldDB" id="A0A371DF33"/>
<dbReference type="FunFam" id="3.30.830.10:FF:000008">
    <property type="entry name" value="Mitochondrial-processing peptidase subunit beta"/>
    <property type="match status" value="1"/>
</dbReference>
<dbReference type="SUPFAM" id="SSF63411">
    <property type="entry name" value="LuxS/MPP-like metallohydrolase"/>
    <property type="match status" value="2"/>
</dbReference>
<evidence type="ECO:0000256" key="2">
    <source>
        <dbReference type="ARBA" id="ARBA00007261"/>
    </source>
</evidence>
<feature type="compositionally biased region" description="Polar residues" evidence="6">
    <location>
        <begin position="252"/>
        <end position="271"/>
    </location>
</feature>
<dbReference type="InterPro" id="IPR001431">
    <property type="entry name" value="Pept_M16_Zn_BS"/>
</dbReference>
<comment type="similarity">
    <text evidence="2 5">Belongs to the peptidase M16 family.</text>
</comment>
<evidence type="ECO:0000313" key="9">
    <source>
        <dbReference type="EMBL" id="RDX51159.1"/>
    </source>
</evidence>
<comment type="function">
    <text evidence="1">Substrate recognition and binding subunit of the essential mitochondrial processing protease (MPP), which cleaves the mitochondrial sequence off newly imported precursors proteins.</text>
</comment>
<dbReference type="Pfam" id="PF05193">
    <property type="entry name" value="Peptidase_M16_C"/>
    <property type="match status" value="1"/>
</dbReference>
<name>A0A371DF33_9APHY</name>
<dbReference type="PANTHER" id="PTHR11851">
    <property type="entry name" value="METALLOPROTEASE"/>
    <property type="match status" value="1"/>
</dbReference>